<gene>
    <name evidence="1" type="ORF">NIES46_35830</name>
</gene>
<dbReference type="GeneID" id="301684364"/>
<sequence>MFLAVGKSFNRSVSGLAIVLLMLSVAQLGARAQILPNSNSNIAQTTSDRCRKISERRGLVVRARPTPNSPVVGQVSYAQQVTLATNAQGITGPGGRSWVEITNPVRGFISNGFPNSSGNLVDCSTDLAETPPTRPSGSLCRQVDREAAPEGVAVRAAPSRSSARRGGVDSGERVQLASDYRLIPDPDGERRNWVRITTPVAGYISANTLIMCR</sequence>
<evidence type="ECO:0008006" key="3">
    <source>
        <dbReference type="Google" id="ProtNLM"/>
    </source>
</evidence>
<keyword evidence="2" id="KW-1185">Reference proteome</keyword>
<comment type="caution">
    <text evidence="1">The sequence shown here is derived from an EMBL/GenBank/DDBJ whole genome shotgun (WGS) entry which is preliminary data.</text>
</comment>
<dbReference type="RefSeq" id="WP_006617502.1">
    <property type="nucleotide sequence ID" value="NZ_BIMW01000135.1"/>
</dbReference>
<evidence type="ECO:0000313" key="1">
    <source>
        <dbReference type="EMBL" id="GCE95518.1"/>
    </source>
</evidence>
<protein>
    <recommendedName>
        <fullName evidence="3">SH3 domain-containing protein</fullName>
    </recommendedName>
</protein>
<name>A0A5M3TC89_LIMPL</name>
<accession>A0A5M3TC89</accession>
<evidence type="ECO:0000313" key="2">
    <source>
        <dbReference type="Proteomes" id="UP000326169"/>
    </source>
</evidence>
<proteinExistence type="predicted"/>
<dbReference type="EMBL" id="BIMW01000135">
    <property type="protein sequence ID" value="GCE95518.1"/>
    <property type="molecule type" value="Genomic_DNA"/>
</dbReference>
<reference evidence="1 2" key="1">
    <citation type="journal article" date="2019" name="J Genomics">
        <title>The Draft Genome of a Hydrogen-producing Cyanobacterium, Arthrospira platensis NIES-46.</title>
        <authorList>
            <person name="Suzuki S."/>
            <person name="Yamaguchi H."/>
            <person name="Kawachi M."/>
        </authorList>
    </citation>
    <scope>NUCLEOTIDE SEQUENCE [LARGE SCALE GENOMIC DNA]</scope>
    <source>
        <strain evidence="1 2">NIES-46</strain>
    </source>
</reference>
<dbReference type="Proteomes" id="UP000326169">
    <property type="component" value="Unassembled WGS sequence"/>
</dbReference>
<organism evidence="1 2">
    <name type="scientific">Limnospira platensis NIES-46</name>
    <dbReference type="NCBI Taxonomy" id="1236695"/>
    <lineage>
        <taxon>Bacteria</taxon>
        <taxon>Bacillati</taxon>
        <taxon>Cyanobacteriota</taxon>
        <taxon>Cyanophyceae</taxon>
        <taxon>Oscillatoriophycideae</taxon>
        <taxon>Oscillatoriales</taxon>
        <taxon>Sirenicapillariaceae</taxon>
        <taxon>Limnospira</taxon>
    </lineage>
</organism>